<organism evidence="2">
    <name type="scientific">termite gut metagenome</name>
    <dbReference type="NCBI Taxonomy" id="433724"/>
    <lineage>
        <taxon>unclassified sequences</taxon>
        <taxon>metagenomes</taxon>
        <taxon>organismal metagenomes</taxon>
    </lineage>
</organism>
<dbReference type="Pfam" id="PF01609">
    <property type="entry name" value="DDE_Tnp_1"/>
    <property type="match status" value="1"/>
</dbReference>
<dbReference type="GO" id="GO:0004803">
    <property type="term" value="F:transposase activity"/>
    <property type="evidence" value="ECO:0007669"/>
    <property type="project" value="InterPro"/>
</dbReference>
<dbReference type="InterPro" id="IPR002559">
    <property type="entry name" value="Transposase_11"/>
</dbReference>
<evidence type="ECO:0000313" key="2">
    <source>
        <dbReference type="EMBL" id="KAA6331092.1"/>
    </source>
</evidence>
<protein>
    <recommendedName>
        <fullName evidence="1">Transposase IS4-like domain-containing protein</fullName>
    </recommendedName>
</protein>
<dbReference type="SUPFAM" id="SSF53098">
    <property type="entry name" value="Ribonuclease H-like"/>
    <property type="match status" value="1"/>
</dbReference>
<name>A0A5J4RBK1_9ZZZZ</name>
<dbReference type="GO" id="GO:0003677">
    <property type="term" value="F:DNA binding"/>
    <property type="evidence" value="ECO:0007669"/>
    <property type="project" value="InterPro"/>
</dbReference>
<comment type="caution">
    <text evidence="2">The sequence shown here is derived from an EMBL/GenBank/DDBJ whole genome shotgun (WGS) entry which is preliminary data.</text>
</comment>
<proteinExistence type="predicted"/>
<dbReference type="GO" id="GO:0006313">
    <property type="term" value="P:DNA transposition"/>
    <property type="evidence" value="ECO:0007669"/>
    <property type="project" value="InterPro"/>
</dbReference>
<dbReference type="EMBL" id="SNRY01001416">
    <property type="protein sequence ID" value="KAA6331092.1"/>
    <property type="molecule type" value="Genomic_DNA"/>
</dbReference>
<feature type="domain" description="Transposase IS4-like" evidence="1">
    <location>
        <begin position="116"/>
        <end position="384"/>
    </location>
</feature>
<dbReference type="AlphaFoldDB" id="A0A5J4RBK1"/>
<reference evidence="2" key="1">
    <citation type="submission" date="2019-03" db="EMBL/GenBank/DDBJ databases">
        <title>Single cell metagenomics reveals metabolic interactions within the superorganism composed of flagellate Streblomastix strix and complex community of Bacteroidetes bacteria on its surface.</title>
        <authorList>
            <person name="Treitli S.C."/>
            <person name="Kolisko M."/>
            <person name="Husnik F."/>
            <person name="Keeling P."/>
            <person name="Hampl V."/>
        </authorList>
    </citation>
    <scope>NUCLEOTIDE SEQUENCE</scope>
    <source>
        <strain evidence="2">STM</strain>
    </source>
</reference>
<evidence type="ECO:0000259" key="1">
    <source>
        <dbReference type="Pfam" id="PF01609"/>
    </source>
</evidence>
<dbReference type="InterPro" id="IPR047654">
    <property type="entry name" value="IS1634_transpos"/>
</dbReference>
<dbReference type="InterPro" id="IPR012337">
    <property type="entry name" value="RNaseH-like_sf"/>
</dbReference>
<dbReference type="NCBIfam" id="NF033559">
    <property type="entry name" value="transpos_IS1634"/>
    <property type="match status" value="1"/>
</dbReference>
<dbReference type="PANTHER" id="PTHR34614">
    <property type="match status" value="1"/>
</dbReference>
<sequence>MAEKERLEKEEAERVLDNIDNVLINGTQLILNHVFREVGFDKIGDEILQQPVIARLSQPASKLGTVDYLQSHFDEDVKLHKIYRYLDKLHSTQQEKIQQISVAHTRKRLGGRIGLVFYDVTTLYFESDYGDKLRSSGFSKEGKHSRPQVVLGVLVSAGGYPLSYSLFNGSQYEGYPMIPIVEDFVKRFELEDFVVIANSGLMNQRNIDLLESGGYNYIIGARIKSENNAVKSWILSLEKKDGVFYEQDKQGACPLIVSYFSGRAKKDAYNRDKGVKRLTKAYSSGTITKENINKWRYNKFLELTDNVKVTINKEKISEDAQWDGLKGYLTHTTLPPEVVYEPYRDLWLIERAYRVTKGTLEMRPVFHFTPRRIEAHVCICFVAYKVYKEPERVLKLSGINLSVDKALSIAKTITTIKIKWW</sequence>
<gene>
    <name evidence="2" type="ORF">EZS27_020264</name>
</gene>
<dbReference type="PANTHER" id="PTHR34614:SF2">
    <property type="entry name" value="TRANSPOSASE IS4-LIKE DOMAIN-CONTAINING PROTEIN"/>
    <property type="match status" value="1"/>
</dbReference>
<accession>A0A5J4RBK1</accession>